<name>A0A2I7RW83_9CAUD</name>
<dbReference type="Proteomes" id="UP000272163">
    <property type="component" value="Segment"/>
</dbReference>
<sequence>MSRLETLHITTIRIYQYRRIFQHRTAQHWITRAKLNYLATVYQYWLRSFMAYDAPSYQDSKLSQVIKALEYPTLEPKELT</sequence>
<protein>
    <submittedName>
        <fullName evidence="1">Uncharacterized protein</fullName>
    </submittedName>
</protein>
<dbReference type="EMBL" id="MG592610">
    <property type="protein sequence ID" value="AUR97918.1"/>
    <property type="molecule type" value="Genomic_DNA"/>
</dbReference>
<proteinExistence type="predicted"/>
<accession>A0A2I7RW83</accession>
<organism evidence="1 2">
    <name type="scientific">Vibrio phage 1.245.O._10N.261.54.C7</name>
    <dbReference type="NCBI Taxonomy" id="1881236"/>
    <lineage>
        <taxon>Viruses</taxon>
        <taxon>Duplodnaviria</taxon>
        <taxon>Heunggongvirae</taxon>
        <taxon>Uroviricota</taxon>
        <taxon>Caudoviricetes</taxon>
        <taxon>Schitoviridae</taxon>
        <taxon>Pariacacavirus</taxon>
        <taxon>Pariacacavirus 1245O</taxon>
    </lineage>
</organism>
<evidence type="ECO:0000313" key="1">
    <source>
        <dbReference type="EMBL" id="AUR97918.1"/>
    </source>
</evidence>
<gene>
    <name evidence="1" type="ORF">NVP1245O_05</name>
</gene>
<keyword evidence="2" id="KW-1185">Reference proteome</keyword>
<reference evidence="1 2" key="1">
    <citation type="submission" date="2017-11" db="EMBL/GenBank/DDBJ databases">
        <title>A major lineage of nontailed dsDNA viruses as unrecognized killers of marine bacteria.</title>
        <authorList>
            <person name="Kauffman K.M."/>
            <person name="Hussain F.A."/>
            <person name="Yang J."/>
            <person name="Arevalo P."/>
            <person name="Brown J.M."/>
            <person name="Chang W.K."/>
            <person name="VanInsberghe D."/>
            <person name="Elsherbini J."/>
            <person name="Cutler M.B."/>
            <person name="Kelly L."/>
            <person name="Polz M.F."/>
        </authorList>
    </citation>
    <scope>NUCLEOTIDE SEQUENCE [LARGE SCALE GENOMIC DNA]</scope>
</reference>
<evidence type="ECO:0000313" key="2">
    <source>
        <dbReference type="Proteomes" id="UP000272163"/>
    </source>
</evidence>